<feature type="compositionally biased region" description="Low complexity" evidence="1">
    <location>
        <begin position="182"/>
        <end position="194"/>
    </location>
</feature>
<dbReference type="Proteomes" id="UP000559027">
    <property type="component" value="Unassembled WGS sequence"/>
</dbReference>
<dbReference type="EMBL" id="JAACJO010000012">
    <property type="protein sequence ID" value="KAF5351647.1"/>
    <property type="molecule type" value="Genomic_DNA"/>
</dbReference>
<sequence length="770" mass="85383">MAPAGRPRRVLQVAPPQSQSTQNEQQEQQEYPALFIDPMMGTPLPIYVDKDVEDRENLVRLITGHGGSVSPNYSGVPYILGAHLRYTKPTLRRSGFGSPPLFHLLFELKSELICPAFPVDPHKQSGQNLYRHYLGKKGKIVLSSQWVYECIRLNQLQTFHSNYAGYKVTGKEPIHTTPPEPSNQQPQSAQQPAQAVPPQPQQVASSTPLRNQPPSPELTNTGQPRDIAPPVSRQNGVPSQHTAIAPIQGHRPGMPPVPPGMIATGVSVDGLTFTPYAIFGQNMAAAPGTGAPPQPQTGGSAAGPSPSPRVQPENAQPPPWQGTTGIAPSQTHLNPPPPPPPPPPSQEHMMHRPPPQWDGYAHNGHPGQPIPGPPVGETYEYRYRDDGSGNGQWVPAHGYYDPGYEQAYQPAYPTEVPNNGVTGPIPVAPEPDGNEQAGPSTQPEAGEDRPRGRKRTRTQPPPAAPASSLVVNRNTVARSPTPPSRIIKSTYGGNLFTADDVLYLKKYIDYCRDQGLVLSLREICERIAIRAPHHTFYSWRRYCNKHQIRLGGYIMNNATNTTSETRGESAEGDWDMDVSDSEAALQVGAPTDPAFANGPLSQQDKSKTPRNRSPTPPRALFRSTTGKGVAFTTQDRDFLISFMEYRRSQGRLDMVQFWKDVATKAPHHSRASWMKYWRRHKHEFNRTETDDPLPPAPEKKMRYSKQDDILLAKYFHTRPTGTSDSIFQSFGRKYPHHPWKGWQEHHRIHKAKIDSLIAMLQRGENIDGEI</sequence>
<accession>A0A8H5D112</accession>
<dbReference type="InterPro" id="IPR036420">
    <property type="entry name" value="BRCT_dom_sf"/>
</dbReference>
<feature type="region of interest" description="Disordered" evidence="1">
    <location>
        <begin position="409"/>
        <end position="485"/>
    </location>
</feature>
<evidence type="ECO:0000256" key="1">
    <source>
        <dbReference type="SAM" id="MobiDB-lite"/>
    </source>
</evidence>
<name>A0A8H5D112_9AGAR</name>
<organism evidence="2 3">
    <name type="scientific">Leucocoprinus leucothites</name>
    <dbReference type="NCBI Taxonomy" id="201217"/>
    <lineage>
        <taxon>Eukaryota</taxon>
        <taxon>Fungi</taxon>
        <taxon>Dikarya</taxon>
        <taxon>Basidiomycota</taxon>
        <taxon>Agaricomycotina</taxon>
        <taxon>Agaricomycetes</taxon>
        <taxon>Agaricomycetidae</taxon>
        <taxon>Agaricales</taxon>
        <taxon>Agaricineae</taxon>
        <taxon>Agaricaceae</taxon>
        <taxon>Leucocoprinus</taxon>
    </lineage>
</organism>
<feature type="region of interest" description="Disordered" evidence="1">
    <location>
        <begin position="589"/>
        <end position="626"/>
    </location>
</feature>
<feature type="region of interest" description="Disordered" evidence="1">
    <location>
        <begin position="1"/>
        <end position="27"/>
    </location>
</feature>
<evidence type="ECO:0008006" key="4">
    <source>
        <dbReference type="Google" id="ProtNLM"/>
    </source>
</evidence>
<dbReference type="CDD" id="cd11655">
    <property type="entry name" value="rap1_myb-like"/>
    <property type="match status" value="1"/>
</dbReference>
<comment type="caution">
    <text evidence="2">The sequence shown here is derived from an EMBL/GenBank/DDBJ whole genome shotgun (WGS) entry which is preliminary data.</text>
</comment>
<protein>
    <recommendedName>
        <fullName evidence="4">BRCT domain-containing protein</fullName>
    </recommendedName>
</protein>
<reference evidence="2 3" key="1">
    <citation type="journal article" date="2020" name="ISME J.">
        <title>Uncovering the hidden diversity of litter-decomposition mechanisms in mushroom-forming fungi.</title>
        <authorList>
            <person name="Floudas D."/>
            <person name="Bentzer J."/>
            <person name="Ahren D."/>
            <person name="Johansson T."/>
            <person name="Persson P."/>
            <person name="Tunlid A."/>
        </authorList>
    </citation>
    <scope>NUCLEOTIDE SEQUENCE [LARGE SCALE GENOMIC DNA]</scope>
    <source>
        <strain evidence="2 3">CBS 146.42</strain>
    </source>
</reference>
<evidence type="ECO:0000313" key="2">
    <source>
        <dbReference type="EMBL" id="KAF5351647.1"/>
    </source>
</evidence>
<dbReference type="AlphaFoldDB" id="A0A8H5D112"/>
<feature type="compositionally biased region" description="Pro residues" evidence="1">
    <location>
        <begin position="334"/>
        <end position="345"/>
    </location>
</feature>
<feature type="region of interest" description="Disordered" evidence="1">
    <location>
        <begin position="287"/>
        <end position="384"/>
    </location>
</feature>
<dbReference type="OrthoDB" id="3358963at2759"/>
<gene>
    <name evidence="2" type="ORF">D9756_007737</name>
</gene>
<feature type="compositionally biased region" description="Polar residues" evidence="1">
    <location>
        <begin position="469"/>
        <end position="478"/>
    </location>
</feature>
<proteinExistence type="predicted"/>
<dbReference type="SUPFAM" id="SSF52113">
    <property type="entry name" value="BRCT domain"/>
    <property type="match status" value="1"/>
</dbReference>
<evidence type="ECO:0000313" key="3">
    <source>
        <dbReference type="Proteomes" id="UP000559027"/>
    </source>
</evidence>
<feature type="region of interest" description="Disordered" evidence="1">
    <location>
        <begin position="170"/>
        <end position="238"/>
    </location>
</feature>
<feature type="compositionally biased region" description="Low complexity" evidence="1">
    <location>
        <begin position="17"/>
        <end position="27"/>
    </location>
</feature>
<dbReference type="Gene3D" id="1.10.10.60">
    <property type="entry name" value="Homeodomain-like"/>
    <property type="match status" value="1"/>
</dbReference>
<feature type="compositionally biased region" description="Pro residues" evidence="1">
    <location>
        <begin position="305"/>
        <end position="320"/>
    </location>
</feature>
<keyword evidence="3" id="KW-1185">Reference proteome</keyword>
<feature type="compositionally biased region" description="Polar residues" evidence="1">
    <location>
        <begin position="321"/>
        <end position="333"/>
    </location>
</feature>